<protein>
    <recommendedName>
        <fullName evidence="13">NADH dehydrogenase [ubiquinone] 1 subunit C2</fullName>
    </recommendedName>
</protein>
<evidence type="ECO:0000256" key="4">
    <source>
        <dbReference type="ARBA" id="ARBA00022660"/>
    </source>
</evidence>
<evidence type="ECO:0008006" key="13">
    <source>
        <dbReference type="Google" id="ProtNLM"/>
    </source>
</evidence>
<keyword evidence="3" id="KW-0813">Transport</keyword>
<name>A0ABN9CIW1_9NEOB</name>
<evidence type="ECO:0000313" key="11">
    <source>
        <dbReference type="EMBL" id="CAI9559417.1"/>
    </source>
</evidence>
<comment type="caution">
    <text evidence="11">The sequence shown here is derived from an EMBL/GenBank/DDBJ whole genome shotgun (WGS) entry which is preliminary data.</text>
</comment>
<keyword evidence="9" id="KW-0496">Mitochondrion</keyword>
<dbReference type="PIRSF" id="PIRSF017834">
    <property type="entry name" value="NADH-UbQ_OxRdtase_b14.5b"/>
    <property type="match status" value="1"/>
</dbReference>
<evidence type="ECO:0000256" key="1">
    <source>
        <dbReference type="ARBA" id="ARBA00004298"/>
    </source>
</evidence>
<evidence type="ECO:0000256" key="6">
    <source>
        <dbReference type="ARBA" id="ARBA00022792"/>
    </source>
</evidence>
<comment type="subcellular location">
    <subcellularLocation>
        <location evidence="1">Mitochondrion inner membrane</location>
        <topology evidence="1">Single-pass membrane protein</topology>
        <orientation evidence="1">Matrix side</orientation>
    </subcellularLocation>
</comment>
<feature type="non-terminal residue" evidence="11">
    <location>
        <position position="1"/>
    </location>
</feature>
<evidence type="ECO:0000256" key="3">
    <source>
        <dbReference type="ARBA" id="ARBA00022448"/>
    </source>
</evidence>
<dbReference type="InterPro" id="IPR009423">
    <property type="entry name" value="NDUC2"/>
</dbReference>
<evidence type="ECO:0000256" key="5">
    <source>
        <dbReference type="ARBA" id="ARBA00022692"/>
    </source>
</evidence>
<reference evidence="11" key="1">
    <citation type="submission" date="2023-05" db="EMBL/GenBank/DDBJ databases">
        <authorList>
            <person name="Stuckert A."/>
        </authorList>
    </citation>
    <scope>NUCLEOTIDE SEQUENCE</scope>
</reference>
<sequence>FKGILGYTSAILHNAFNQLPVFRAGVHRQVLFTTVGIFLGYHLTKYENYRNAKKDRELFNYMKKHSELFSHKDPVGAGHID</sequence>
<organism evidence="11 12">
    <name type="scientific">Staurois parvus</name>
    <dbReference type="NCBI Taxonomy" id="386267"/>
    <lineage>
        <taxon>Eukaryota</taxon>
        <taxon>Metazoa</taxon>
        <taxon>Chordata</taxon>
        <taxon>Craniata</taxon>
        <taxon>Vertebrata</taxon>
        <taxon>Euteleostomi</taxon>
        <taxon>Amphibia</taxon>
        <taxon>Batrachia</taxon>
        <taxon>Anura</taxon>
        <taxon>Neobatrachia</taxon>
        <taxon>Ranoidea</taxon>
        <taxon>Ranidae</taxon>
        <taxon>Staurois</taxon>
    </lineage>
</organism>
<dbReference type="Pfam" id="PF06374">
    <property type="entry name" value="NDUF_C2"/>
    <property type="match status" value="1"/>
</dbReference>
<evidence type="ECO:0000313" key="12">
    <source>
        <dbReference type="Proteomes" id="UP001162483"/>
    </source>
</evidence>
<dbReference type="EMBL" id="CATNWA010010143">
    <property type="protein sequence ID" value="CAI9559417.1"/>
    <property type="molecule type" value="Genomic_DNA"/>
</dbReference>
<evidence type="ECO:0000256" key="2">
    <source>
        <dbReference type="ARBA" id="ARBA00008674"/>
    </source>
</evidence>
<evidence type="ECO:0000256" key="7">
    <source>
        <dbReference type="ARBA" id="ARBA00022982"/>
    </source>
</evidence>
<dbReference type="Proteomes" id="UP001162483">
    <property type="component" value="Unassembled WGS sequence"/>
</dbReference>
<evidence type="ECO:0000256" key="8">
    <source>
        <dbReference type="ARBA" id="ARBA00022989"/>
    </source>
</evidence>
<keyword evidence="6" id="KW-0999">Mitochondrion inner membrane</keyword>
<comment type="similarity">
    <text evidence="2">Belongs to the complex I NDUFC2 subunit family.</text>
</comment>
<keyword evidence="8" id="KW-1133">Transmembrane helix</keyword>
<evidence type="ECO:0000256" key="10">
    <source>
        <dbReference type="ARBA" id="ARBA00023136"/>
    </source>
</evidence>
<keyword evidence="12" id="KW-1185">Reference proteome</keyword>
<keyword evidence="4" id="KW-0679">Respiratory chain</keyword>
<keyword evidence="10" id="KW-0472">Membrane</keyword>
<keyword evidence="7" id="KW-0249">Electron transport</keyword>
<gene>
    <name evidence="11" type="ORF">SPARVUS_LOCUS5058785</name>
</gene>
<keyword evidence="5" id="KW-0812">Transmembrane</keyword>
<evidence type="ECO:0000256" key="9">
    <source>
        <dbReference type="ARBA" id="ARBA00023128"/>
    </source>
</evidence>
<proteinExistence type="inferred from homology"/>
<dbReference type="PANTHER" id="PTHR13099:SF0">
    <property type="entry name" value="NADH DEHYDROGENASE [UBIQUINONE] 1 SUBUNIT C2-RELATED"/>
    <property type="match status" value="1"/>
</dbReference>
<dbReference type="PANTHER" id="PTHR13099">
    <property type="entry name" value="NADH-UBIQUINONE OXIDOREDUCTASE SUBUNIT B14.5B"/>
    <property type="match status" value="1"/>
</dbReference>
<accession>A0ABN9CIW1</accession>